<proteinExistence type="predicted"/>
<dbReference type="EMBL" id="RCSX01000010">
    <property type="protein sequence ID" value="KAF7929397.1"/>
    <property type="molecule type" value="Genomic_DNA"/>
</dbReference>
<sequence length="90" mass="10241">MRIYFYAKYLQSPEIPFIWSLRYTESNLAAGIFPLCLFLTRQLLALATSISTRTQVYLLSCVCFLWSSAVSARDHPITVILLIQVEGHGI</sequence>
<comment type="caution">
    <text evidence="1">The sequence shown here is derived from an EMBL/GenBank/DDBJ whole genome shotgun (WGS) entry which is preliminary data.</text>
</comment>
<reference evidence="1 2" key="1">
    <citation type="journal article" date="2020" name="Genome Biol. Evol.">
        <title>Comparative genomics of Sclerotiniaceae.</title>
        <authorList>
            <person name="Valero Jimenez C.A."/>
            <person name="Steentjes M."/>
            <person name="Scholten O.E."/>
            <person name="Van Kan J.A.L."/>
        </authorList>
    </citation>
    <scope>NUCLEOTIDE SEQUENCE [LARGE SCALE GENOMIC DNA]</scope>
    <source>
        <strain evidence="1 2">B1</strain>
    </source>
</reference>
<gene>
    <name evidence="1" type="ORF">EAE98_005315</name>
</gene>
<dbReference type="Proteomes" id="UP000783213">
    <property type="component" value="Unassembled WGS sequence"/>
</dbReference>
<name>A0ABQ7INI4_9HELO</name>
<protein>
    <submittedName>
        <fullName evidence="1">Uncharacterized protein</fullName>
    </submittedName>
</protein>
<accession>A0ABQ7INI4</accession>
<keyword evidence="2" id="KW-1185">Reference proteome</keyword>
<evidence type="ECO:0000313" key="1">
    <source>
        <dbReference type="EMBL" id="KAF7929397.1"/>
    </source>
</evidence>
<organism evidence="1 2">
    <name type="scientific">Botrytis deweyae</name>
    <dbReference type="NCBI Taxonomy" id="2478750"/>
    <lineage>
        <taxon>Eukaryota</taxon>
        <taxon>Fungi</taxon>
        <taxon>Dikarya</taxon>
        <taxon>Ascomycota</taxon>
        <taxon>Pezizomycotina</taxon>
        <taxon>Leotiomycetes</taxon>
        <taxon>Helotiales</taxon>
        <taxon>Sclerotiniaceae</taxon>
        <taxon>Botrytis</taxon>
    </lineage>
</organism>
<dbReference type="RefSeq" id="XP_038810779.1">
    <property type="nucleotide sequence ID" value="XM_038952937.1"/>
</dbReference>
<dbReference type="GeneID" id="62232089"/>
<evidence type="ECO:0000313" key="2">
    <source>
        <dbReference type="Proteomes" id="UP000783213"/>
    </source>
</evidence>